<dbReference type="InterPro" id="IPR023380">
    <property type="entry name" value="DsbB-like_sf"/>
</dbReference>
<dbReference type="EMBL" id="CP102480">
    <property type="protein sequence ID" value="UUX51033.1"/>
    <property type="molecule type" value="Genomic_DNA"/>
</dbReference>
<feature type="transmembrane region" description="Helical" evidence="6">
    <location>
        <begin position="16"/>
        <end position="40"/>
    </location>
</feature>
<dbReference type="Pfam" id="PF02600">
    <property type="entry name" value="DsbB"/>
    <property type="match status" value="1"/>
</dbReference>
<evidence type="ECO:0000313" key="8">
    <source>
        <dbReference type="Proteomes" id="UP001060336"/>
    </source>
</evidence>
<keyword evidence="4 6" id="KW-1133">Transmembrane helix</keyword>
<keyword evidence="3 6" id="KW-0812">Transmembrane</keyword>
<dbReference type="InterPro" id="IPR050183">
    <property type="entry name" value="DsbB"/>
</dbReference>
<dbReference type="PANTHER" id="PTHR36570:SF3">
    <property type="entry name" value="DISULFIDE BOND FORMATION PROTEIN B"/>
    <property type="match status" value="1"/>
</dbReference>
<keyword evidence="5 6" id="KW-0472">Membrane</keyword>
<organism evidence="7 8">
    <name type="scientific">Nisaea acidiphila</name>
    <dbReference type="NCBI Taxonomy" id="1862145"/>
    <lineage>
        <taxon>Bacteria</taxon>
        <taxon>Pseudomonadati</taxon>
        <taxon>Pseudomonadota</taxon>
        <taxon>Alphaproteobacteria</taxon>
        <taxon>Rhodospirillales</taxon>
        <taxon>Thalassobaculaceae</taxon>
        <taxon>Nisaea</taxon>
    </lineage>
</organism>
<dbReference type="Proteomes" id="UP001060336">
    <property type="component" value="Chromosome"/>
</dbReference>
<dbReference type="GO" id="GO:0015035">
    <property type="term" value="F:protein-disulfide reductase activity"/>
    <property type="evidence" value="ECO:0007669"/>
    <property type="project" value="InterPro"/>
</dbReference>
<feature type="transmembrane region" description="Helical" evidence="6">
    <location>
        <begin position="148"/>
        <end position="167"/>
    </location>
</feature>
<dbReference type="GO" id="GO:0006457">
    <property type="term" value="P:protein folding"/>
    <property type="evidence" value="ECO:0007669"/>
    <property type="project" value="InterPro"/>
</dbReference>
<evidence type="ECO:0000313" key="7">
    <source>
        <dbReference type="EMBL" id="UUX51033.1"/>
    </source>
</evidence>
<dbReference type="KEGG" id="naci:NUH88_04910"/>
<sequence>MAIGSVTSLLEKRPAWLVPAAVSAFASAMLGGAFAFQYLGGLAPCVLCLYQRWPHAAAILLGLLALILSARNPAASRWLTILGGLALLTSAGIGLFHVGVEQLWWEGTAECGATGTPDSLDALKQQLMAQPVVRCTDIAWEMFGISMAGYNFLLSAGAGLTAIALSLPGRR</sequence>
<reference evidence="7" key="1">
    <citation type="submission" date="2022-08" db="EMBL/GenBank/DDBJ databases">
        <title>Nisaea acidiphila sp. nov., isolated from a marine algal debris and emended description of the genus Nisaea Urios et al. 2008.</title>
        <authorList>
            <person name="Kwon K."/>
        </authorList>
    </citation>
    <scope>NUCLEOTIDE SEQUENCE</scope>
    <source>
        <strain evidence="7">MEBiC11861</strain>
    </source>
</reference>
<dbReference type="GO" id="GO:0005886">
    <property type="term" value="C:plasma membrane"/>
    <property type="evidence" value="ECO:0007669"/>
    <property type="project" value="UniProtKB-SubCell"/>
</dbReference>
<evidence type="ECO:0000256" key="4">
    <source>
        <dbReference type="ARBA" id="ARBA00022989"/>
    </source>
</evidence>
<evidence type="ECO:0000256" key="3">
    <source>
        <dbReference type="ARBA" id="ARBA00022692"/>
    </source>
</evidence>
<dbReference type="SUPFAM" id="SSF158442">
    <property type="entry name" value="DsbB-like"/>
    <property type="match status" value="1"/>
</dbReference>
<feature type="transmembrane region" description="Helical" evidence="6">
    <location>
        <begin position="52"/>
        <end position="71"/>
    </location>
</feature>
<dbReference type="RefSeq" id="WP_257770305.1">
    <property type="nucleotide sequence ID" value="NZ_CP102480.1"/>
</dbReference>
<comment type="subcellular location">
    <subcellularLocation>
        <location evidence="1">Cell membrane</location>
        <topology evidence="1">Multi-pass membrane protein</topology>
    </subcellularLocation>
</comment>
<gene>
    <name evidence="7" type="ORF">NUH88_04910</name>
</gene>
<evidence type="ECO:0000256" key="5">
    <source>
        <dbReference type="ARBA" id="ARBA00023136"/>
    </source>
</evidence>
<proteinExistence type="predicted"/>
<feature type="transmembrane region" description="Helical" evidence="6">
    <location>
        <begin position="78"/>
        <end position="98"/>
    </location>
</feature>
<name>A0A9J7AX77_9PROT</name>
<keyword evidence="2" id="KW-1003">Cell membrane</keyword>
<dbReference type="PANTHER" id="PTHR36570">
    <property type="entry name" value="DISULFIDE BOND FORMATION PROTEIN B"/>
    <property type="match status" value="1"/>
</dbReference>
<evidence type="ECO:0000256" key="2">
    <source>
        <dbReference type="ARBA" id="ARBA00022475"/>
    </source>
</evidence>
<accession>A0A9J7AX77</accession>
<evidence type="ECO:0000256" key="1">
    <source>
        <dbReference type="ARBA" id="ARBA00004651"/>
    </source>
</evidence>
<dbReference type="Gene3D" id="1.20.1550.10">
    <property type="entry name" value="DsbB-like"/>
    <property type="match status" value="1"/>
</dbReference>
<keyword evidence="8" id="KW-1185">Reference proteome</keyword>
<dbReference type="AlphaFoldDB" id="A0A9J7AX77"/>
<protein>
    <submittedName>
        <fullName evidence="7">Disulfide bond formation protein B</fullName>
    </submittedName>
</protein>
<evidence type="ECO:0000256" key="6">
    <source>
        <dbReference type="SAM" id="Phobius"/>
    </source>
</evidence>
<dbReference type="InterPro" id="IPR003752">
    <property type="entry name" value="DiS_bond_form_DsbB/BdbC"/>
</dbReference>